<dbReference type="AlphaFoldDB" id="A0A150J5I4"/>
<evidence type="ECO:0000313" key="2">
    <source>
        <dbReference type="EMBL" id="KYC52507.1"/>
    </source>
</evidence>
<keyword evidence="1" id="KW-0812">Transmembrane</keyword>
<dbReference type="Pfam" id="PF04402">
    <property type="entry name" value="SIMPL"/>
    <property type="match status" value="1"/>
</dbReference>
<evidence type="ECO:0000256" key="1">
    <source>
        <dbReference type="SAM" id="Phobius"/>
    </source>
</evidence>
<reference evidence="2 3" key="1">
    <citation type="journal article" date="2016" name="ISME J.">
        <title>Chasing the elusive Euryarchaeota class WSA2: genomes reveal a uniquely fastidious methyl-reducing methanogen.</title>
        <authorList>
            <person name="Nobu M.K."/>
            <person name="Narihiro T."/>
            <person name="Kuroda K."/>
            <person name="Mei R."/>
            <person name="Liu W.T."/>
        </authorList>
    </citation>
    <scope>NUCLEOTIDE SEQUENCE [LARGE SCALE GENOMIC DNA]</scope>
    <source>
        <strain evidence="2">U1lsi0528_Bin055</strain>
    </source>
</reference>
<dbReference type="EMBL" id="LNGC01000022">
    <property type="protein sequence ID" value="KYC52507.1"/>
    <property type="molecule type" value="Genomic_DNA"/>
</dbReference>
<proteinExistence type="predicted"/>
<feature type="transmembrane region" description="Helical" evidence="1">
    <location>
        <begin position="6"/>
        <end position="24"/>
    </location>
</feature>
<dbReference type="STRING" id="1705564.APG08_01377"/>
<accession>A0A150J5I4</accession>
<protein>
    <submittedName>
        <fullName evidence="2">Oxidative stress defense protein</fullName>
    </submittedName>
</protein>
<dbReference type="InterPro" id="IPR052022">
    <property type="entry name" value="26kDa_periplasmic_antigen"/>
</dbReference>
<dbReference type="InterPro" id="IPR007497">
    <property type="entry name" value="SIMPL/DUF541"/>
</dbReference>
<sequence length="235" mass="25677">MEKEIIYGIVAIILALGLVTVAVTKPLSQGQHDQLQVNGTAVIKEAPDQATIYVYIETRRDTALLSQQEASSILAKVIQALEKEGIPSDKIQTDTFSIYPEYYYPQDKEPTLLGYRSVYGLKVITTEINKIGNVVDASIKAGANRINNIEFGLSDAKMEEVKVKVIKEAVKVAQVKANAMAEAGNFRLGKISNMSESSYNVVPYNRAFAAVKESSTVVPPEDVEISATVSVTYKI</sequence>
<gene>
    <name evidence="2" type="ORF">AMQ22_00777</name>
</gene>
<dbReference type="Gene3D" id="3.30.110.170">
    <property type="entry name" value="Protein of unknown function (DUF541), domain 1"/>
    <property type="match status" value="1"/>
</dbReference>
<dbReference type="PANTHER" id="PTHR34387">
    <property type="entry name" value="SLR1258 PROTEIN"/>
    <property type="match status" value="1"/>
</dbReference>
<name>A0A150J5I4_9EURY</name>
<keyword evidence="1" id="KW-0472">Membrane</keyword>
<comment type="caution">
    <text evidence="2">The sequence shown here is derived from an EMBL/GenBank/DDBJ whole genome shotgun (WGS) entry which is preliminary data.</text>
</comment>
<evidence type="ECO:0000313" key="3">
    <source>
        <dbReference type="Proteomes" id="UP000075398"/>
    </source>
</evidence>
<dbReference type="GO" id="GO:0006974">
    <property type="term" value="P:DNA damage response"/>
    <property type="evidence" value="ECO:0007669"/>
    <property type="project" value="TreeGrafter"/>
</dbReference>
<organism evidence="2 3">
    <name type="scientific">Candidatus Methanofastidiosum methylothiophilum</name>
    <dbReference type="NCBI Taxonomy" id="1705564"/>
    <lineage>
        <taxon>Archaea</taxon>
        <taxon>Methanobacteriati</taxon>
        <taxon>Methanobacteriota</taxon>
        <taxon>Stenosarchaea group</taxon>
        <taxon>Candidatus Methanofastidiosia</taxon>
        <taxon>Candidatus Methanofastidiosales</taxon>
        <taxon>Candidatus Methanofastidiosaceae</taxon>
        <taxon>Candidatus Methanofastidiosum</taxon>
    </lineage>
</organism>
<dbReference type="Gene3D" id="3.30.70.2970">
    <property type="entry name" value="Protein of unknown function (DUF541), domain 2"/>
    <property type="match status" value="1"/>
</dbReference>
<dbReference type="PANTHER" id="PTHR34387:SF2">
    <property type="entry name" value="SLR1258 PROTEIN"/>
    <property type="match status" value="1"/>
</dbReference>
<keyword evidence="1" id="KW-1133">Transmembrane helix</keyword>
<dbReference type="Proteomes" id="UP000075398">
    <property type="component" value="Unassembled WGS sequence"/>
</dbReference>